<protein>
    <submittedName>
        <fullName evidence="5">UDP-N-acetylmuramoyl-L-alanyl-D-glutamate--2, 6-diaminopimelate ligase MurE, chloroplastic-like</fullName>
    </submittedName>
</protein>
<comment type="similarity">
    <text evidence="1">Belongs to the MurCDEF family. MurE subfamily.</text>
</comment>
<dbReference type="InterPro" id="IPR036615">
    <property type="entry name" value="Mur_ligase_C_dom_sf"/>
</dbReference>
<dbReference type="InterPro" id="IPR000713">
    <property type="entry name" value="Mur_ligase_N"/>
</dbReference>
<dbReference type="HAMAP" id="MF_00208">
    <property type="entry name" value="MurE"/>
    <property type="match status" value="1"/>
</dbReference>
<dbReference type="Gene3D" id="3.40.1390.10">
    <property type="entry name" value="MurE/MurF, N-terminal domain"/>
    <property type="match status" value="1"/>
</dbReference>
<feature type="domain" description="Mur ligase N-terminal catalytic" evidence="2">
    <location>
        <begin position="132"/>
        <end position="208"/>
    </location>
</feature>
<dbReference type="OrthoDB" id="533138at2759"/>
<feature type="domain" description="Mur ligase C-terminal" evidence="3">
    <location>
        <begin position="448"/>
        <end position="593"/>
    </location>
</feature>
<sequence>MSLPTLSLLSFSKPSSPLLFLRRRAFLLPSALGPNGEFHPESRKESYRGGVLQLQDTILTTEVGPLRDNLVKLPAKEAVDKEWVSSSDSGLVSLPKSRVRILEPEFRLTLAELIDESGVVPVSVYGDMEVLISGIQNDSRKVMPGNVFVCCAGYKTDGHCFVAEAMERGAVAVVASRELGINEKLACKALLVMEDTNSVLPVLAATFYGHPSKSLSVIGITGTNGKTTTAHLVRAVSEAMGKKTGMLGSVGYYVHGNYPLEAPNTTPTAVMVQELMAKMVRAGTEAVVMEVSSVGLSVGRCDEIDFDMAVFMNLTRDHLDFHGTEEEYRNSKAKMFARMVDPRFHRKIVNIDDPNASFFVAQGNPGVPVVTFAMGNKDADVYPMKIELSLFKTWVVINTPKGILEISSSLIGRYNIYNILAAVAVGIAMDAPSENIVRGIEEMDGVPGRFELINEGQNFAVVVDYAHSPDSFCRLLDAARELGAQRIITVFGCAGETDKGKRPMLTKIASEKSDVIILTSGNPKSENQFNIFDDMLAGIGLTLQDYLQYGEKFLYPVLPNGCRLFLHDNRRVAIRAAVAMGKEGDMIFLLGRGHELYQIEGVKKRYIDDREECREALQHVDELHRAGLDKRIPMVVASFKDHGALLMSCTGICDQELLTGKFTCPKF</sequence>
<comment type="caution">
    <text evidence="5">The sequence shown here is derived from an EMBL/GenBank/DDBJ whole genome shotgun (WGS) entry which is preliminary data.</text>
</comment>
<evidence type="ECO:0000256" key="1">
    <source>
        <dbReference type="ARBA" id="ARBA00005898"/>
    </source>
</evidence>
<reference evidence="5" key="2">
    <citation type="submission" date="2019-07" db="EMBL/GenBank/DDBJ databases">
        <authorList>
            <person name="Yang Y."/>
            <person name="Bocs S."/>
            <person name="Baudouin L."/>
        </authorList>
    </citation>
    <scope>NUCLEOTIDE SEQUENCE</scope>
    <source>
        <tissue evidence="5">Spear leaf of Hainan Tall coconut</tissue>
    </source>
</reference>
<dbReference type="SUPFAM" id="SSF53244">
    <property type="entry name" value="MurD-like peptide ligases, peptide-binding domain"/>
    <property type="match status" value="1"/>
</dbReference>
<dbReference type="Gene3D" id="3.40.1190.10">
    <property type="entry name" value="Mur-like, catalytic domain"/>
    <property type="match status" value="1"/>
</dbReference>
<feature type="domain" description="Mur ligase central" evidence="4">
    <location>
        <begin position="220"/>
        <end position="425"/>
    </location>
</feature>
<dbReference type="GO" id="GO:0016881">
    <property type="term" value="F:acid-amino acid ligase activity"/>
    <property type="evidence" value="ECO:0007669"/>
    <property type="project" value="InterPro"/>
</dbReference>
<dbReference type="Pfam" id="PF08245">
    <property type="entry name" value="Mur_ligase_M"/>
    <property type="match status" value="1"/>
</dbReference>
<dbReference type="GO" id="GO:0051301">
    <property type="term" value="P:cell division"/>
    <property type="evidence" value="ECO:0007669"/>
    <property type="project" value="InterPro"/>
</dbReference>
<dbReference type="SUPFAM" id="SSF63418">
    <property type="entry name" value="MurE/MurF N-terminal domain"/>
    <property type="match status" value="1"/>
</dbReference>
<dbReference type="Pfam" id="PF02875">
    <property type="entry name" value="Mur_ligase_C"/>
    <property type="match status" value="1"/>
</dbReference>
<dbReference type="InterPro" id="IPR035911">
    <property type="entry name" value="MurE/MurF_N"/>
</dbReference>
<dbReference type="InterPro" id="IPR036565">
    <property type="entry name" value="Mur-like_cat_sf"/>
</dbReference>
<dbReference type="GO" id="GO:0005737">
    <property type="term" value="C:cytoplasm"/>
    <property type="evidence" value="ECO:0007669"/>
    <property type="project" value="InterPro"/>
</dbReference>
<dbReference type="EMBL" id="CM017881">
    <property type="protein sequence ID" value="KAG1362635.1"/>
    <property type="molecule type" value="Genomic_DNA"/>
</dbReference>
<evidence type="ECO:0000259" key="3">
    <source>
        <dbReference type="Pfam" id="PF02875"/>
    </source>
</evidence>
<accession>A0A8K0N809</accession>
<dbReference type="Proteomes" id="UP000797356">
    <property type="component" value="Chromosome 10"/>
</dbReference>
<dbReference type="NCBIfam" id="NF001126">
    <property type="entry name" value="PRK00139.1-4"/>
    <property type="match status" value="1"/>
</dbReference>
<dbReference type="InterPro" id="IPR005761">
    <property type="entry name" value="UDP-N-AcMur-Glu-dNH2Pim_ligase"/>
</dbReference>
<dbReference type="GO" id="GO:0008360">
    <property type="term" value="P:regulation of cell shape"/>
    <property type="evidence" value="ECO:0007669"/>
    <property type="project" value="InterPro"/>
</dbReference>
<dbReference type="GO" id="GO:0005524">
    <property type="term" value="F:ATP binding"/>
    <property type="evidence" value="ECO:0007669"/>
    <property type="project" value="InterPro"/>
</dbReference>
<keyword evidence="5" id="KW-0436">Ligase</keyword>
<evidence type="ECO:0000259" key="4">
    <source>
        <dbReference type="Pfam" id="PF08245"/>
    </source>
</evidence>
<dbReference type="NCBIfam" id="TIGR01085">
    <property type="entry name" value="murE"/>
    <property type="match status" value="1"/>
</dbReference>
<dbReference type="Gene3D" id="3.90.190.20">
    <property type="entry name" value="Mur ligase, C-terminal domain"/>
    <property type="match status" value="1"/>
</dbReference>
<organism evidence="5 6">
    <name type="scientific">Cocos nucifera</name>
    <name type="common">Coconut palm</name>
    <dbReference type="NCBI Taxonomy" id="13894"/>
    <lineage>
        <taxon>Eukaryota</taxon>
        <taxon>Viridiplantae</taxon>
        <taxon>Streptophyta</taxon>
        <taxon>Embryophyta</taxon>
        <taxon>Tracheophyta</taxon>
        <taxon>Spermatophyta</taxon>
        <taxon>Magnoliopsida</taxon>
        <taxon>Liliopsida</taxon>
        <taxon>Arecaceae</taxon>
        <taxon>Arecoideae</taxon>
        <taxon>Cocoseae</taxon>
        <taxon>Attaleinae</taxon>
        <taxon>Cocos</taxon>
    </lineage>
</organism>
<evidence type="ECO:0000313" key="5">
    <source>
        <dbReference type="EMBL" id="KAG1362635.1"/>
    </source>
</evidence>
<keyword evidence="6" id="KW-1185">Reference proteome</keyword>
<name>A0A8K0N809_COCNU</name>
<reference evidence="5" key="1">
    <citation type="journal article" date="2017" name="Gigascience">
        <title>The genome draft of coconut (Cocos nucifera).</title>
        <authorList>
            <person name="Xiao Y."/>
            <person name="Xu P."/>
            <person name="Fan H."/>
            <person name="Baudouin L."/>
            <person name="Xia W."/>
            <person name="Bocs S."/>
            <person name="Xu J."/>
            <person name="Li Q."/>
            <person name="Guo A."/>
            <person name="Zhou L."/>
            <person name="Li J."/>
            <person name="Wu Y."/>
            <person name="Ma Z."/>
            <person name="Armero A."/>
            <person name="Issali A.E."/>
            <person name="Liu N."/>
            <person name="Peng M."/>
            <person name="Yang Y."/>
        </authorList>
    </citation>
    <scope>NUCLEOTIDE SEQUENCE</scope>
    <source>
        <tissue evidence="5">Spear leaf of Hainan Tall coconut</tissue>
    </source>
</reference>
<dbReference type="InterPro" id="IPR013221">
    <property type="entry name" value="Mur_ligase_cen"/>
</dbReference>
<proteinExistence type="inferred from homology"/>
<dbReference type="PANTHER" id="PTHR23135">
    <property type="entry name" value="MUR LIGASE FAMILY MEMBER"/>
    <property type="match status" value="1"/>
</dbReference>
<gene>
    <name evidence="5" type="ORF">COCNU_10G008540</name>
</gene>
<dbReference type="SUPFAM" id="SSF53623">
    <property type="entry name" value="MurD-like peptide ligases, catalytic domain"/>
    <property type="match status" value="1"/>
</dbReference>
<evidence type="ECO:0000259" key="2">
    <source>
        <dbReference type="Pfam" id="PF01225"/>
    </source>
</evidence>
<evidence type="ECO:0000313" key="6">
    <source>
        <dbReference type="Proteomes" id="UP000797356"/>
    </source>
</evidence>
<dbReference type="AlphaFoldDB" id="A0A8K0N809"/>
<dbReference type="PANTHER" id="PTHR23135:SF4">
    <property type="entry name" value="UDP-N-ACETYLMURAMOYL-L-ALANYL-D-GLUTAMATE--2,6-DIAMINOPIMELATE LIGASE MURE HOMOLOG, CHLOROPLASTIC"/>
    <property type="match status" value="1"/>
</dbReference>
<dbReference type="Pfam" id="PF01225">
    <property type="entry name" value="Mur_ligase"/>
    <property type="match status" value="1"/>
</dbReference>
<dbReference type="InterPro" id="IPR004101">
    <property type="entry name" value="Mur_ligase_C"/>
</dbReference>